<evidence type="ECO:0000313" key="6">
    <source>
        <dbReference type="EMBL" id="SFU54243.1"/>
    </source>
</evidence>
<dbReference type="PRINTS" id="PR00039">
    <property type="entry name" value="HTHLYSR"/>
</dbReference>
<evidence type="ECO:0000313" key="7">
    <source>
        <dbReference type="Proteomes" id="UP000199391"/>
    </source>
</evidence>
<dbReference type="Pfam" id="PF00126">
    <property type="entry name" value="HTH_1"/>
    <property type="match status" value="1"/>
</dbReference>
<dbReference type="InterPro" id="IPR036390">
    <property type="entry name" value="WH_DNA-bd_sf"/>
</dbReference>
<dbReference type="AlphaFoldDB" id="A0A1I7H0N1"/>
<evidence type="ECO:0000259" key="5">
    <source>
        <dbReference type="PROSITE" id="PS50931"/>
    </source>
</evidence>
<evidence type="ECO:0000256" key="3">
    <source>
        <dbReference type="ARBA" id="ARBA00023125"/>
    </source>
</evidence>
<organism evidence="6 7">
    <name type="scientific">Pseudoduganella namucuonensis</name>
    <dbReference type="NCBI Taxonomy" id="1035707"/>
    <lineage>
        <taxon>Bacteria</taxon>
        <taxon>Pseudomonadati</taxon>
        <taxon>Pseudomonadota</taxon>
        <taxon>Betaproteobacteria</taxon>
        <taxon>Burkholderiales</taxon>
        <taxon>Oxalobacteraceae</taxon>
        <taxon>Telluria group</taxon>
        <taxon>Pseudoduganella</taxon>
    </lineage>
</organism>
<dbReference type="Proteomes" id="UP000199391">
    <property type="component" value="Unassembled WGS sequence"/>
</dbReference>
<dbReference type="RefSeq" id="WP_093554731.1">
    <property type="nucleotide sequence ID" value="NZ_FPBO01000004.1"/>
</dbReference>
<keyword evidence="4" id="KW-0804">Transcription</keyword>
<dbReference type="GO" id="GO:0003700">
    <property type="term" value="F:DNA-binding transcription factor activity"/>
    <property type="evidence" value="ECO:0007669"/>
    <property type="project" value="InterPro"/>
</dbReference>
<evidence type="ECO:0000256" key="1">
    <source>
        <dbReference type="ARBA" id="ARBA00009437"/>
    </source>
</evidence>
<sequence length="302" mass="34244">MRFNKLDLNLLVALNALLAERSISRAAEKIHLSQPATSNALARLRAYFNDDLLVSSGRQLLLTPRAKELVEPVREVLMRIDSTIAAQPRFDPAAETRVFTFLVSDYTTAVLVPALLETLYREAPGMRINLRDQSDKPAEVLEQGDADFLVIPSQFLSKEHPSAALFEEDYLCVTWDGNSRVRERLTFDDYLACGHVIATFASTNPLSTFDGWFMESFDVKRRVEVTAPTMTALPSLVVGTDRIATVHRRIALRAQETLPIKVWEPPPRIPRLVQMLQWHKHRNNDPAISWIRDRIVTAAMRV</sequence>
<dbReference type="SUPFAM" id="SSF46785">
    <property type="entry name" value="Winged helix' DNA-binding domain"/>
    <property type="match status" value="1"/>
</dbReference>
<dbReference type="OrthoDB" id="5495633at2"/>
<dbReference type="InterPro" id="IPR005119">
    <property type="entry name" value="LysR_subst-bd"/>
</dbReference>
<accession>A0A1I7H0N1</accession>
<keyword evidence="3" id="KW-0238">DNA-binding</keyword>
<gene>
    <name evidence="6" type="ORF">SAMN05216552_1004242</name>
</gene>
<evidence type="ECO:0000256" key="4">
    <source>
        <dbReference type="ARBA" id="ARBA00023163"/>
    </source>
</evidence>
<protein>
    <submittedName>
        <fullName evidence="6">Transcriptional regulator, LysR family</fullName>
    </submittedName>
</protein>
<dbReference type="SUPFAM" id="SSF53850">
    <property type="entry name" value="Periplasmic binding protein-like II"/>
    <property type="match status" value="1"/>
</dbReference>
<evidence type="ECO:0000256" key="2">
    <source>
        <dbReference type="ARBA" id="ARBA00023015"/>
    </source>
</evidence>
<feature type="domain" description="HTH lysR-type" evidence="5">
    <location>
        <begin position="6"/>
        <end position="63"/>
    </location>
</feature>
<dbReference type="Gene3D" id="1.10.10.10">
    <property type="entry name" value="Winged helix-like DNA-binding domain superfamily/Winged helix DNA-binding domain"/>
    <property type="match status" value="1"/>
</dbReference>
<reference evidence="7" key="1">
    <citation type="submission" date="2016-10" db="EMBL/GenBank/DDBJ databases">
        <authorList>
            <person name="Varghese N."/>
            <person name="Submissions S."/>
        </authorList>
    </citation>
    <scope>NUCLEOTIDE SEQUENCE [LARGE SCALE GENOMIC DNA]</scope>
    <source>
        <strain evidence="7">CGMCC 1.11014</strain>
    </source>
</reference>
<dbReference type="InterPro" id="IPR050389">
    <property type="entry name" value="LysR-type_TF"/>
</dbReference>
<dbReference type="Pfam" id="PF03466">
    <property type="entry name" value="LysR_substrate"/>
    <property type="match status" value="1"/>
</dbReference>
<dbReference type="EMBL" id="FPBO01000004">
    <property type="protein sequence ID" value="SFU54243.1"/>
    <property type="molecule type" value="Genomic_DNA"/>
</dbReference>
<dbReference type="STRING" id="1035707.SAMN05216552_1004242"/>
<dbReference type="Gene3D" id="3.40.190.10">
    <property type="entry name" value="Periplasmic binding protein-like II"/>
    <property type="match status" value="2"/>
</dbReference>
<dbReference type="GO" id="GO:0003677">
    <property type="term" value="F:DNA binding"/>
    <property type="evidence" value="ECO:0007669"/>
    <property type="project" value="UniProtKB-KW"/>
</dbReference>
<name>A0A1I7H0N1_9BURK</name>
<dbReference type="PANTHER" id="PTHR30118:SF6">
    <property type="entry name" value="HTH-TYPE TRANSCRIPTIONAL REGULATOR LEUO"/>
    <property type="match status" value="1"/>
</dbReference>
<proteinExistence type="inferred from homology"/>
<keyword evidence="7" id="KW-1185">Reference proteome</keyword>
<dbReference type="InterPro" id="IPR000847">
    <property type="entry name" value="LysR_HTH_N"/>
</dbReference>
<comment type="similarity">
    <text evidence="1">Belongs to the LysR transcriptional regulatory family.</text>
</comment>
<dbReference type="PANTHER" id="PTHR30118">
    <property type="entry name" value="HTH-TYPE TRANSCRIPTIONAL REGULATOR LEUO-RELATED"/>
    <property type="match status" value="1"/>
</dbReference>
<dbReference type="PROSITE" id="PS50931">
    <property type="entry name" value="HTH_LYSR"/>
    <property type="match status" value="1"/>
</dbReference>
<dbReference type="InterPro" id="IPR036388">
    <property type="entry name" value="WH-like_DNA-bd_sf"/>
</dbReference>
<keyword evidence="2" id="KW-0805">Transcription regulation</keyword>